<feature type="signal peptide" evidence="2">
    <location>
        <begin position="1"/>
        <end position="28"/>
    </location>
</feature>
<sequence>MFDAARRFRVTAVALAATSLMLVGAGCADFGDEDRARSAGDFSPNSLTPVIPTPAPPSSPSNNPDQPPPTGPCVDPDPAVIATCLGATSAVTAGDAQGESTVVAERTTGQIISTRRNGPRRIVGTVPVDADSDGGLMDFAPSPTFEQDQLIYAYISTASDNRVVRIAPGDTPKPILTGIPKGATGNVGSIHFKSPTELIVATGDAGDPAAAANPSSLAGKLLSVTALNSGSTAPPRVLASGLGANAVICSDAADGSLYLTDRAPTEDRLQIIDTTGTLRPLWTWPDRPGISGCAAANGSVVISTARTQRVEMLSAPTRERPTVEPPVVVLEKRYGAFGRMAASASGVFQVGTINKQVGRPGPTDDRVVRFMPPNASQSRL</sequence>
<feature type="chain" id="PRO_5047088425" description="Glucose/Sorbosone dehydrogenase domain-containing protein" evidence="2">
    <location>
        <begin position="29"/>
        <end position="380"/>
    </location>
</feature>
<dbReference type="Pfam" id="PF07995">
    <property type="entry name" value="GSDH"/>
    <property type="match status" value="1"/>
</dbReference>
<accession>A0ABQ1UV05</accession>
<name>A0ABQ1UV05_9NOCA</name>
<feature type="domain" description="Glucose/Sorbosone dehydrogenase" evidence="3">
    <location>
        <begin position="100"/>
        <end position="237"/>
    </location>
</feature>
<feature type="region of interest" description="Disordered" evidence="1">
    <location>
        <begin position="36"/>
        <end position="77"/>
    </location>
</feature>
<keyword evidence="5" id="KW-1185">Reference proteome</keyword>
<comment type="caution">
    <text evidence="4">The sequence shown here is derived from an EMBL/GenBank/DDBJ whole genome shotgun (WGS) entry which is preliminary data.</text>
</comment>
<dbReference type="Gene3D" id="2.120.10.30">
    <property type="entry name" value="TolB, C-terminal domain"/>
    <property type="match status" value="1"/>
</dbReference>
<keyword evidence="2" id="KW-0732">Signal</keyword>
<evidence type="ECO:0000313" key="5">
    <source>
        <dbReference type="Proteomes" id="UP000632454"/>
    </source>
</evidence>
<dbReference type="PROSITE" id="PS51257">
    <property type="entry name" value="PROKAR_LIPOPROTEIN"/>
    <property type="match status" value="1"/>
</dbReference>
<proteinExistence type="predicted"/>
<dbReference type="EMBL" id="BMCS01000001">
    <property type="protein sequence ID" value="GGF27652.1"/>
    <property type="molecule type" value="Genomic_DNA"/>
</dbReference>
<dbReference type="Proteomes" id="UP000632454">
    <property type="component" value="Unassembled WGS sequence"/>
</dbReference>
<reference evidence="5" key="1">
    <citation type="journal article" date="2019" name="Int. J. Syst. Evol. Microbiol.">
        <title>The Global Catalogue of Microorganisms (GCM) 10K type strain sequencing project: providing services to taxonomists for standard genome sequencing and annotation.</title>
        <authorList>
            <consortium name="The Broad Institute Genomics Platform"/>
            <consortium name="The Broad Institute Genome Sequencing Center for Infectious Disease"/>
            <person name="Wu L."/>
            <person name="Ma J."/>
        </authorList>
    </citation>
    <scope>NUCLEOTIDE SEQUENCE [LARGE SCALE GENOMIC DNA]</scope>
    <source>
        <strain evidence="5">CCM 7855</strain>
    </source>
</reference>
<evidence type="ECO:0000313" key="4">
    <source>
        <dbReference type="EMBL" id="GGF27652.1"/>
    </source>
</evidence>
<dbReference type="InterPro" id="IPR012938">
    <property type="entry name" value="Glc/Sorbosone_DH"/>
</dbReference>
<organism evidence="4 5">
    <name type="scientific">Williamsia phyllosphaerae</name>
    <dbReference type="NCBI Taxonomy" id="885042"/>
    <lineage>
        <taxon>Bacteria</taxon>
        <taxon>Bacillati</taxon>
        <taxon>Actinomycetota</taxon>
        <taxon>Actinomycetes</taxon>
        <taxon>Mycobacteriales</taxon>
        <taxon>Nocardiaceae</taxon>
        <taxon>Williamsia</taxon>
    </lineage>
</organism>
<feature type="compositionally biased region" description="Pro residues" evidence="1">
    <location>
        <begin position="51"/>
        <end position="71"/>
    </location>
</feature>
<gene>
    <name evidence="4" type="ORF">GCM10007298_24400</name>
</gene>
<evidence type="ECO:0000256" key="2">
    <source>
        <dbReference type="SAM" id="SignalP"/>
    </source>
</evidence>
<dbReference type="InterPro" id="IPR011042">
    <property type="entry name" value="6-blade_b-propeller_TolB-like"/>
</dbReference>
<evidence type="ECO:0000256" key="1">
    <source>
        <dbReference type="SAM" id="MobiDB-lite"/>
    </source>
</evidence>
<evidence type="ECO:0000259" key="3">
    <source>
        <dbReference type="Pfam" id="PF07995"/>
    </source>
</evidence>
<protein>
    <recommendedName>
        <fullName evidence="3">Glucose/Sorbosone dehydrogenase domain-containing protein</fullName>
    </recommendedName>
</protein>
<dbReference type="SUPFAM" id="SSF50952">
    <property type="entry name" value="Soluble quinoprotein glucose dehydrogenase"/>
    <property type="match status" value="1"/>
</dbReference>
<dbReference type="RefSeq" id="WP_188489940.1">
    <property type="nucleotide sequence ID" value="NZ_BMCS01000001.1"/>
</dbReference>
<dbReference type="InterPro" id="IPR011041">
    <property type="entry name" value="Quinoprot_gluc/sorb_DH_b-prop"/>
</dbReference>